<organism evidence="1 2">
    <name type="scientific">Acidisarcina polymorpha</name>
    <dbReference type="NCBI Taxonomy" id="2211140"/>
    <lineage>
        <taxon>Bacteria</taxon>
        <taxon>Pseudomonadati</taxon>
        <taxon>Acidobacteriota</taxon>
        <taxon>Terriglobia</taxon>
        <taxon>Terriglobales</taxon>
        <taxon>Acidobacteriaceae</taxon>
        <taxon>Acidisarcina</taxon>
    </lineage>
</organism>
<keyword evidence="2" id="KW-1185">Reference proteome</keyword>
<dbReference type="Pfam" id="PF19086">
    <property type="entry name" value="Terpene_syn_C_2"/>
    <property type="match status" value="1"/>
</dbReference>
<evidence type="ECO:0008006" key="3">
    <source>
        <dbReference type="Google" id="ProtNLM"/>
    </source>
</evidence>
<dbReference type="SUPFAM" id="SSF48576">
    <property type="entry name" value="Terpenoid synthases"/>
    <property type="match status" value="1"/>
</dbReference>
<evidence type="ECO:0000313" key="2">
    <source>
        <dbReference type="Proteomes" id="UP000253606"/>
    </source>
</evidence>
<sequence>MYLVEAEAFGTGSGTLPSLNAYLPHRVSGGGAEICLDFIEVVIDAELPAQVLALPAYLNFREAMVLVISLANDILGYERDLRVGYRMNLVQVLYQERSYNRGYALFESGLIFQSYVLRVEEQEQLLLKQMKEARITSKEQNLVTEIIDQYKIWIYGYCAWACDNPRFSSVEV</sequence>
<dbReference type="OrthoDB" id="3676909at2"/>
<evidence type="ECO:0000313" key="1">
    <source>
        <dbReference type="EMBL" id="AXC14785.1"/>
    </source>
</evidence>
<gene>
    <name evidence="1" type="ORF">ACPOL_5537</name>
</gene>
<accession>A0A2Z5G806</accession>
<dbReference type="EMBL" id="CP030840">
    <property type="protein sequence ID" value="AXC14785.1"/>
    <property type="molecule type" value="Genomic_DNA"/>
</dbReference>
<dbReference type="Gene3D" id="1.10.600.10">
    <property type="entry name" value="Farnesyl Diphosphate Synthase"/>
    <property type="match status" value="1"/>
</dbReference>
<dbReference type="Proteomes" id="UP000253606">
    <property type="component" value="Chromosome"/>
</dbReference>
<dbReference type="AlphaFoldDB" id="A0A2Z5G806"/>
<reference evidence="1 2" key="1">
    <citation type="journal article" date="2018" name="Front. Microbiol.">
        <title>Hydrolytic Capabilities as a Key to Environmental Success: Chitinolytic and Cellulolytic Acidobacteria From Acidic Sub-arctic Soils and Boreal Peatlands.</title>
        <authorList>
            <person name="Belova S.E."/>
            <person name="Ravin N.V."/>
            <person name="Pankratov T.A."/>
            <person name="Rakitin A.L."/>
            <person name="Ivanova A.A."/>
            <person name="Beletsky A.V."/>
            <person name="Mardanov A.V."/>
            <person name="Sinninghe Damste J.S."/>
            <person name="Dedysh S.N."/>
        </authorList>
    </citation>
    <scope>NUCLEOTIDE SEQUENCE [LARGE SCALE GENOMIC DNA]</scope>
    <source>
        <strain evidence="1 2">SBC82</strain>
    </source>
</reference>
<name>A0A2Z5G806_9BACT</name>
<proteinExistence type="predicted"/>
<dbReference type="InterPro" id="IPR008949">
    <property type="entry name" value="Isoprenoid_synthase_dom_sf"/>
</dbReference>
<protein>
    <recommendedName>
        <fullName evidence="3">Terpenoid synthase</fullName>
    </recommendedName>
</protein>
<dbReference type="KEGG" id="abas:ACPOL_5537"/>